<feature type="non-terminal residue" evidence="2">
    <location>
        <position position="86"/>
    </location>
</feature>
<feature type="non-terminal residue" evidence="2">
    <location>
        <position position="1"/>
    </location>
</feature>
<sequence length="86" mass="9305">NTTVGNPLTTGSGTLPTPFYPRHDVVTRLPPHTDLSRTDLLPVLPGRHRPVPPPHSYSVLVSGDPNKTVHLCTTTTKDSSQRGSRT</sequence>
<comment type="caution">
    <text evidence="2">The sequence shown here is derived from an EMBL/GenBank/DDBJ whole genome shotgun (WGS) entry which is preliminary data.</text>
</comment>
<feature type="compositionally biased region" description="Low complexity" evidence="1">
    <location>
        <begin position="7"/>
        <end position="17"/>
    </location>
</feature>
<name>A0A5E4AM57_MARMO</name>
<gene>
    <name evidence="2" type="ORF">MONAX_5E040587</name>
</gene>
<reference evidence="2" key="1">
    <citation type="submission" date="2019-04" db="EMBL/GenBank/DDBJ databases">
        <authorList>
            <person name="Alioto T."/>
            <person name="Alioto T."/>
        </authorList>
    </citation>
    <scope>NUCLEOTIDE SEQUENCE [LARGE SCALE GENOMIC DNA]</scope>
</reference>
<evidence type="ECO:0000313" key="3">
    <source>
        <dbReference type="Proteomes" id="UP000335636"/>
    </source>
</evidence>
<feature type="region of interest" description="Disordered" evidence="1">
    <location>
        <begin position="1"/>
        <end position="21"/>
    </location>
</feature>
<evidence type="ECO:0000256" key="1">
    <source>
        <dbReference type="SAM" id="MobiDB-lite"/>
    </source>
</evidence>
<dbReference type="AlphaFoldDB" id="A0A5E4AM57"/>
<feature type="region of interest" description="Disordered" evidence="1">
    <location>
        <begin position="45"/>
        <end position="68"/>
    </location>
</feature>
<evidence type="ECO:0000313" key="2">
    <source>
        <dbReference type="EMBL" id="VTJ58398.1"/>
    </source>
</evidence>
<dbReference type="EMBL" id="CABDUW010000101">
    <property type="protein sequence ID" value="VTJ58398.1"/>
    <property type="molecule type" value="Genomic_DNA"/>
</dbReference>
<dbReference type="Proteomes" id="UP000335636">
    <property type="component" value="Unassembled WGS sequence"/>
</dbReference>
<keyword evidence="3" id="KW-1185">Reference proteome</keyword>
<accession>A0A5E4AM57</accession>
<proteinExistence type="predicted"/>
<organism evidence="2 3">
    <name type="scientific">Marmota monax</name>
    <name type="common">Woodchuck</name>
    <dbReference type="NCBI Taxonomy" id="9995"/>
    <lineage>
        <taxon>Eukaryota</taxon>
        <taxon>Metazoa</taxon>
        <taxon>Chordata</taxon>
        <taxon>Craniata</taxon>
        <taxon>Vertebrata</taxon>
        <taxon>Euteleostomi</taxon>
        <taxon>Mammalia</taxon>
        <taxon>Eutheria</taxon>
        <taxon>Euarchontoglires</taxon>
        <taxon>Glires</taxon>
        <taxon>Rodentia</taxon>
        <taxon>Sciuromorpha</taxon>
        <taxon>Sciuridae</taxon>
        <taxon>Xerinae</taxon>
        <taxon>Marmotini</taxon>
        <taxon>Marmota</taxon>
    </lineage>
</organism>
<protein>
    <submittedName>
        <fullName evidence="2">Uncharacterized protein</fullName>
    </submittedName>
</protein>